<protein>
    <submittedName>
        <fullName evidence="1">Uncharacterized protein</fullName>
    </submittedName>
</protein>
<name>A0ABV3V449_9MICC</name>
<sequence length="50" mass="5161">MSSQHPHTPAAFEPIFWVLPISLGTNGQVSSWGANQAGAPPSYALASPLA</sequence>
<reference evidence="1 2" key="1">
    <citation type="journal article" date="2024" name="Fungal Genet. Biol.">
        <title>The porcine skin microbiome exhibits broad fungal antagonism.</title>
        <authorList>
            <person name="De La Cruz K.F."/>
            <person name="Townsend E.C."/>
            <person name="Alex Cheong J.Z."/>
            <person name="Salamzade R."/>
            <person name="Liu A."/>
            <person name="Sandstrom S."/>
            <person name="Davila E."/>
            <person name="Huang L."/>
            <person name="Xu K.H."/>
            <person name="Wu S.Y."/>
            <person name="Meudt J.J."/>
            <person name="Shanmuganayagam D."/>
            <person name="Gibson A.L.F."/>
            <person name="Kalan L.R."/>
        </authorList>
    </citation>
    <scope>NUCLEOTIDE SEQUENCE [LARGE SCALE GENOMIC DNA]</scope>
    <source>
        <strain evidence="1 2">LK2625</strain>
    </source>
</reference>
<evidence type="ECO:0000313" key="1">
    <source>
        <dbReference type="EMBL" id="MEX3595524.1"/>
    </source>
</evidence>
<gene>
    <name evidence="1" type="ORF">VVR66_12450</name>
</gene>
<accession>A0ABV3V449</accession>
<dbReference type="RefSeq" id="WP_165189337.1">
    <property type="nucleotide sequence ID" value="NZ_CAUREL010000017.1"/>
</dbReference>
<evidence type="ECO:0000313" key="2">
    <source>
        <dbReference type="Proteomes" id="UP001558481"/>
    </source>
</evidence>
<dbReference type="EMBL" id="JAYWLU010000013">
    <property type="protein sequence ID" value="MEX3595524.1"/>
    <property type="molecule type" value="Genomic_DNA"/>
</dbReference>
<organism evidence="1 2">
    <name type="scientific">Kocuria carniphila</name>
    <dbReference type="NCBI Taxonomy" id="262208"/>
    <lineage>
        <taxon>Bacteria</taxon>
        <taxon>Bacillati</taxon>
        <taxon>Actinomycetota</taxon>
        <taxon>Actinomycetes</taxon>
        <taxon>Micrococcales</taxon>
        <taxon>Micrococcaceae</taxon>
        <taxon>Kocuria</taxon>
    </lineage>
</organism>
<keyword evidence="2" id="KW-1185">Reference proteome</keyword>
<proteinExistence type="predicted"/>
<dbReference type="Proteomes" id="UP001558481">
    <property type="component" value="Unassembled WGS sequence"/>
</dbReference>
<comment type="caution">
    <text evidence="1">The sequence shown here is derived from an EMBL/GenBank/DDBJ whole genome shotgun (WGS) entry which is preliminary data.</text>
</comment>